<organism evidence="1">
    <name type="scientific">bioreactor metagenome</name>
    <dbReference type="NCBI Taxonomy" id="1076179"/>
    <lineage>
        <taxon>unclassified sequences</taxon>
        <taxon>metagenomes</taxon>
        <taxon>ecological metagenomes</taxon>
    </lineage>
</organism>
<accession>A0A645IMS1</accession>
<protein>
    <submittedName>
        <fullName evidence="1">Uncharacterized protein</fullName>
    </submittedName>
</protein>
<proteinExistence type="predicted"/>
<comment type="caution">
    <text evidence="1">The sequence shown here is derived from an EMBL/GenBank/DDBJ whole genome shotgun (WGS) entry which is preliminary data.</text>
</comment>
<sequence length="71" mass="8145">MISTDGTHDLPDKEVIAKILLRANNTDTELYFNYPLNSYLPELKEIIFQGKKMKIVKSFFGDGKKPVKVEI</sequence>
<evidence type="ECO:0000313" key="1">
    <source>
        <dbReference type="EMBL" id="MPN52390.1"/>
    </source>
</evidence>
<reference evidence="1" key="1">
    <citation type="submission" date="2019-08" db="EMBL/GenBank/DDBJ databases">
        <authorList>
            <person name="Kucharzyk K."/>
            <person name="Murdoch R.W."/>
            <person name="Higgins S."/>
            <person name="Loffler F."/>
        </authorList>
    </citation>
    <scope>NUCLEOTIDE SEQUENCE</scope>
</reference>
<name>A0A645IMS1_9ZZZZ</name>
<gene>
    <name evidence="1" type="ORF">SDC9_200051</name>
</gene>
<dbReference type="AlphaFoldDB" id="A0A645IMS1"/>
<dbReference type="EMBL" id="VSSQ01118452">
    <property type="protein sequence ID" value="MPN52390.1"/>
    <property type="molecule type" value="Genomic_DNA"/>
</dbReference>